<name>B4J4V2_DROGR</name>
<proteinExistence type="predicted"/>
<accession>B4J4V2</accession>
<dbReference type="EMBL" id="CH916367">
    <property type="protein sequence ID" value="EDW00648.1"/>
    <property type="molecule type" value="Genomic_DNA"/>
</dbReference>
<dbReference type="eggNOG" id="ENOG502TGI6">
    <property type="taxonomic scope" value="Eukaryota"/>
</dbReference>
<reference evidence="1 2" key="1">
    <citation type="journal article" date="2007" name="Nature">
        <title>Evolution of genes and genomes on the Drosophila phylogeny.</title>
        <authorList>
            <consortium name="Drosophila 12 Genomes Consortium"/>
            <person name="Clark A.G."/>
            <person name="Eisen M.B."/>
            <person name="Smith D.R."/>
            <person name="Bergman C.M."/>
            <person name="Oliver B."/>
            <person name="Markow T.A."/>
            <person name="Kaufman T.C."/>
            <person name="Kellis M."/>
            <person name="Gelbart W."/>
            <person name="Iyer V.N."/>
            <person name="Pollard D.A."/>
            <person name="Sackton T.B."/>
            <person name="Larracuente A.M."/>
            <person name="Singh N.D."/>
            <person name="Abad J.P."/>
            <person name="Abt D.N."/>
            <person name="Adryan B."/>
            <person name="Aguade M."/>
            <person name="Akashi H."/>
            <person name="Anderson W.W."/>
            <person name="Aquadro C.F."/>
            <person name="Ardell D.H."/>
            <person name="Arguello R."/>
            <person name="Artieri C.G."/>
            <person name="Barbash D.A."/>
            <person name="Barker D."/>
            <person name="Barsanti P."/>
            <person name="Batterham P."/>
            <person name="Batzoglou S."/>
            <person name="Begun D."/>
            <person name="Bhutkar A."/>
            <person name="Blanco E."/>
            <person name="Bosak S.A."/>
            <person name="Bradley R.K."/>
            <person name="Brand A.D."/>
            <person name="Brent M.R."/>
            <person name="Brooks A.N."/>
            <person name="Brown R.H."/>
            <person name="Butlin R.K."/>
            <person name="Caggese C."/>
            <person name="Calvi B.R."/>
            <person name="Bernardo de Carvalho A."/>
            <person name="Caspi A."/>
            <person name="Castrezana S."/>
            <person name="Celniker S.E."/>
            <person name="Chang J.L."/>
            <person name="Chapple C."/>
            <person name="Chatterji S."/>
            <person name="Chinwalla A."/>
            <person name="Civetta A."/>
            <person name="Clifton S.W."/>
            <person name="Comeron J.M."/>
            <person name="Costello J.C."/>
            <person name="Coyne J.A."/>
            <person name="Daub J."/>
            <person name="David R.G."/>
            <person name="Delcher A.L."/>
            <person name="Delehaunty K."/>
            <person name="Do C.B."/>
            <person name="Ebling H."/>
            <person name="Edwards K."/>
            <person name="Eickbush T."/>
            <person name="Evans J.D."/>
            <person name="Filipski A."/>
            <person name="Findeiss S."/>
            <person name="Freyhult E."/>
            <person name="Fulton L."/>
            <person name="Fulton R."/>
            <person name="Garcia A.C."/>
            <person name="Gardiner A."/>
            <person name="Garfield D.A."/>
            <person name="Garvin B.E."/>
            <person name="Gibson G."/>
            <person name="Gilbert D."/>
            <person name="Gnerre S."/>
            <person name="Godfrey J."/>
            <person name="Good R."/>
            <person name="Gotea V."/>
            <person name="Gravely B."/>
            <person name="Greenberg A.J."/>
            <person name="Griffiths-Jones S."/>
            <person name="Gross S."/>
            <person name="Guigo R."/>
            <person name="Gustafson E.A."/>
            <person name="Haerty W."/>
            <person name="Hahn M.W."/>
            <person name="Halligan D.L."/>
            <person name="Halpern A.L."/>
            <person name="Halter G.M."/>
            <person name="Han M.V."/>
            <person name="Heger A."/>
            <person name="Hillier L."/>
            <person name="Hinrichs A.S."/>
            <person name="Holmes I."/>
            <person name="Hoskins R.A."/>
            <person name="Hubisz M.J."/>
            <person name="Hultmark D."/>
            <person name="Huntley M.A."/>
            <person name="Jaffe D.B."/>
            <person name="Jagadeeshan S."/>
            <person name="Jeck W.R."/>
            <person name="Johnson J."/>
            <person name="Jones C.D."/>
            <person name="Jordan W.C."/>
            <person name="Karpen G.H."/>
            <person name="Kataoka E."/>
            <person name="Keightley P.D."/>
            <person name="Kheradpour P."/>
            <person name="Kirkness E.F."/>
            <person name="Koerich L.B."/>
            <person name="Kristiansen K."/>
            <person name="Kudrna D."/>
            <person name="Kulathinal R.J."/>
            <person name="Kumar S."/>
            <person name="Kwok R."/>
            <person name="Lander E."/>
            <person name="Langley C.H."/>
            <person name="Lapoint R."/>
            <person name="Lazzaro B.P."/>
            <person name="Lee S.J."/>
            <person name="Levesque L."/>
            <person name="Li R."/>
            <person name="Lin C.F."/>
            <person name="Lin M.F."/>
            <person name="Lindblad-Toh K."/>
            <person name="Llopart A."/>
            <person name="Long M."/>
            <person name="Low L."/>
            <person name="Lozovsky E."/>
            <person name="Lu J."/>
            <person name="Luo M."/>
            <person name="Machado C.A."/>
            <person name="Makalowski W."/>
            <person name="Marzo M."/>
            <person name="Matsuda M."/>
            <person name="Matzkin L."/>
            <person name="McAllister B."/>
            <person name="McBride C.S."/>
            <person name="McKernan B."/>
            <person name="McKernan K."/>
            <person name="Mendez-Lago M."/>
            <person name="Minx P."/>
            <person name="Mollenhauer M.U."/>
            <person name="Montooth K."/>
            <person name="Mount S.M."/>
            <person name="Mu X."/>
            <person name="Myers E."/>
            <person name="Negre B."/>
            <person name="Newfeld S."/>
            <person name="Nielsen R."/>
            <person name="Noor M.A."/>
            <person name="O'Grady P."/>
            <person name="Pachter L."/>
            <person name="Papaceit M."/>
            <person name="Parisi M.J."/>
            <person name="Parisi M."/>
            <person name="Parts L."/>
            <person name="Pedersen J.S."/>
            <person name="Pesole G."/>
            <person name="Phillippy A.M."/>
            <person name="Ponting C.P."/>
            <person name="Pop M."/>
            <person name="Porcelli D."/>
            <person name="Powell J.R."/>
            <person name="Prohaska S."/>
            <person name="Pruitt K."/>
            <person name="Puig M."/>
            <person name="Quesneville H."/>
            <person name="Ram K.R."/>
            <person name="Rand D."/>
            <person name="Rasmussen M.D."/>
            <person name="Reed L.K."/>
            <person name="Reenan R."/>
            <person name="Reily A."/>
            <person name="Remington K.A."/>
            <person name="Rieger T.T."/>
            <person name="Ritchie M.G."/>
            <person name="Robin C."/>
            <person name="Rogers Y.H."/>
            <person name="Rohde C."/>
            <person name="Rozas J."/>
            <person name="Rubenfield M.J."/>
            <person name="Ruiz A."/>
            <person name="Russo S."/>
            <person name="Salzberg S.L."/>
            <person name="Sanchez-Gracia A."/>
            <person name="Saranga D.J."/>
            <person name="Sato H."/>
            <person name="Schaeffer S.W."/>
            <person name="Schatz M.C."/>
            <person name="Schlenke T."/>
            <person name="Schwartz R."/>
            <person name="Segarra C."/>
            <person name="Singh R.S."/>
            <person name="Sirot L."/>
            <person name="Sirota M."/>
            <person name="Sisneros N.B."/>
            <person name="Smith C.D."/>
            <person name="Smith T.F."/>
            <person name="Spieth J."/>
            <person name="Stage D.E."/>
            <person name="Stark A."/>
            <person name="Stephan W."/>
            <person name="Strausberg R.L."/>
            <person name="Strempel S."/>
            <person name="Sturgill D."/>
            <person name="Sutton G."/>
            <person name="Sutton G.G."/>
            <person name="Tao W."/>
            <person name="Teichmann S."/>
            <person name="Tobari Y.N."/>
            <person name="Tomimura Y."/>
            <person name="Tsolas J.M."/>
            <person name="Valente V.L."/>
            <person name="Venter E."/>
            <person name="Venter J.C."/>
            <person name="Vicario S."/>
            <person name="Vieira F.G."/>
            <person name="Vilella A.J."/>
            <person name="Villasante A."/>
            <person name="Walenz B."/>
            <person name="Wang J."/>
            <person name="Wasserman M."/>
            <person name="Watts T."/>
            <person name="Wilson D."/>
            <person name="Wilson R.K."/>
            <person name="Wing R.A."/>
            <person name="Wolfner M.F."/>
            <person name="Wong A."/>
            <person name="Wong G.K."/>
            <person name="Wu C.I."/>
            <person name="Wu G."/>
            <person name="Yamamoto D."/>
            <person name="Yang H.P."/>
            <person name="Yang S.P."/>
            <person name="Yorke J.A."/>
            <person name="Yoshida K."/>
            <person name="Zdobnov E."/>
            <person name="Zhang P."/>
            <person name="Zhang Y."/>
            <person name="Zimin A.V."/>
            <person name="Baldwin J."/>
            <person name="Abdouelleil A."/>
            <person name="Abdulkadir J."/>
            <person name="Abebe A."/>
            <person name="Abera B."/>
            <person name="Abreu J."/>
            <person name="Acer S.C."/>
            <person name="Aftuck L."/>
            <person name="Alexander A."/>
            <person name="An P."/>
            <person name="Anderson E."/>
            <person name="Anderson S."/>
            <person name="Arachi H."/>
            <person name="Azer M."/>
            <person name="Bachantsang P."/>
            <person name="Barry A."/>
            <person name="Bayul T."/>
            <person name="Berlin A."/>
            <person name="Bessette D."/>
            <person name="Bloom T."/>
            <person name="Blye J."/>
            <person name="Boguslavskiy L."/>
            <person name="Bonnet C."/>
            <person name="Boukhgalter B."/>
            <person name="Bourzgui I."/>
            <person name="Brown A."/>
            <person name="Cahill P."/>
            <person name="Channer S."/>
            <person name="Cheshatsang Y."/>
            <person name="Chuda L."/>
            <person name="Citroen M."/>
            <person name="Collymore A."/>
            <person name="Cooke P."/>
            <person name="Costello M."/>
            <person name="D'Aco K."/>
            <person name="Daza R."/>
            <person name="De Haan G."/>
            <person name="DeGray S."/>
            <person name="DeMaso C."/>
            <person name="Dhargay N."/>
            <person name="Dooley K."/>
            <person name="Dooley E."/>
            <person name="Doricent M."/>
            <person name="Dorje P."/>
            <person name="Dorjee K."/>
            <person name="Dupes A."/>
            <person name="Elong R."/>
            <person name="Falk J."/>
            <person name="Farina A."/>
            <person name="Faro S."/>
            <person name="Ferguson D."/>
            <person name="Fisher S."/>
            <person name="Foley C.D."/>
            <person name="Franke A."/>
            <person name="Friedrich D."/>
            <person name="Gadbois L."/>
            <person name="Gearin G."/>
            <person name="Gearin C.R."/>
            <person name="Giannoukos G."/>
            <person name="Goode T."/>
            <person name="Graham J."/>
            <person name="Grandbois E."/>
            <person name="Grewal S."/>
            <person name="Gyaltsen K."/>
            <person name="Hafez N."/>
            <person name="Hagos B."/>
            <person name="Hall J."/>
            <person name="Henson C."/>
            <person name="Hollinger A."/>
            <person name="Honan T."/>
            <person name="Huard M.D."/>
            <person name="Hughes L."/>
            <person name="Hurhula B."/>
            <person name="Husby M.E."/>
            <person name="Kamat A."/>
            <person name="Kanga B."/>
            <person name="Kashin S."/>
            <person name="Khazanovich D."/>
            <person name="Kisner P."/>
            <person name="Lance K."/>
            <person name="Lara M."/>
            <person name="Lee W."/>
            <person name="Lennon N."/>
            <person name="Letendre F."/>
            <person name="LeVine R."/>
            <person name="Lipovsky A."/>
            <person name="Liu X."/>
            <person name="Liu J."/>
            <person name="Liu S."/>
            <person name="Lokyitsang T."/>
            <person name="Lokyitsang Y."/>
            <person name="Lubonja R."/>
            <person name="Lui A."/>
            <person name="MacDonald P."/>
            <person name="Magnisalis V."/>
            <person name="Maru K."/>
            <person name="Matthews C."/>
            <person name="McCusker W."/>
            <person name="McDonough S."/>
            <person name="Mehta T."/>
            <person name="Meldrim J."/>
            <person name="Meneus L."/>
            <person name="Mihai O."/>
            <person name="Mihalev A."/>
            <person name="Mihova T."/>
            <person name="Mittelman R."/>
            <person name="Mlenga V."/>
            <person name="Montmayeur A."/>
            <person name="Mulrain L."/>
            <person name="Navidi A."/>
            <person name="Naylor J."/>
            <person name="Negash T."/>
            <person name="Nguyen T."/>
            <person name="Nguyen N."/>
            <person name="Nicol R."/>
            <person name="Norbu C."/>
            <person name="Norbu N."/>
            <person name="Novod N."/>
            <person name="O'Neill B."/>
            <person name="Osman S."/>
            <person name="Markiewicz E."/>
            <person name="Oyono O.L."/>
            <person name="Patti C."/>
            <person name="Phunkhang P."/>
            <person name="Pierre F."/>
            <person name="Priest M."/>
            <person name="Raghuraman S."/>
            <person name="Rege F."/>
            <person name="Reyes R."/>
            <person name="Rise C."/>
            <person name="Rogov P."/>
            <person name="Ross K."/>
            <person name="Ryan E."/>
            <person name="Settipalli S."/>
            <person name="Shea T."/>
            <person name="Sherpa N."/>
            <person name="Shi L."/>
            <person name="Shih D."/>
            <person name="Sparrow T."/>
            <person name="Spaulding J."/>
            <person name="Stalker J."/>
            <person name="Stange-Thomann N."/>
            <person name="Stavropoulos S."/>
            <person name="Stone C."/>
            <person name="Strader C."/>
            <person name="Tesfaye S."/>
            <person name="Thomson T."/>
            <person name="Thoulutsang Y."/>
            <person name="Thoulutsang D."/>
            <person name="Topham K."/>
            <person name="Topping I."/>
            <person name="Tsamla T."/>
            <person name="Vassiliev H."/>
            <person name="Vo A."/>
            <person name="Wangchuk T."/>
            <person name="Wangdi T."/>
            <person name="Weiand M."/>
            <person name="Wilkinson J."/>
            <person name="Wilson A."/>
            <person name="Yadav S."/>
            <person name="Young G."/>
            <person name="Yu Q."/>
            <person name="Zembek L."/>
            <person name="Zhong D."/>
            <person name="Zimmer A."/>
            <person name="Zwirko Z."/>
            <person name="Jaffe D.B."/>
            <person name="Alvarez P."/>
            <person name="Brockman W."/>
            <person name="Butler J."/>
            <person name="Chin C."/>
            <person name="Gnerre S."/>
            <person name="Grabherr M."/>
            <person name="Kleber M."/>
            <person name="Mauceli E."/>
            <person name="MacCallum I."/>
        </authorList>
    </citation>
    <scope>NUCLEOTIDE SEQUENCE [LARGE SCALE GENOMIC DNA]</scope>
    <source>
        <strain evidence="2">Tucson 15287-2541.00</strain>
    </source>
</reference>
<dbReference type="InParanoid" id="B4J4V2"/>
<evidence type="ECO:0000313" key="2">
    <source>
        <dbReference type="Proteomes" id="UP000001070"/>
    </source>
</evidence>
<dbReference type="HOGENOM" id="CLU_146937_0_0_1"/>
<keyword evidence="2" id="KW-1185">Reference proteome</keyword>
<evidence type="ECO:0000313" key="1">
    <source>
        <dbReference type="EMBL" id="EDW00648.1"/>
    </source>
</evidence>
<dbReference type="AlphaFoldDB" id="B4J4V2"/>
<dbReference type="Proteomes" id="UP000001070">
    <property type="component" value="Unassembled WGS sequence"/>
</dbReference>
<sequence>MDLRIRNLTLPTPGATTIIFSSTATTATAAAMSSATATTISPTTTAATTTTTSTFFTYSIPGMDIAPGPFIFTYVSEFLSLITPEELPLGKLHENEKEKGQDVYICA</sequence>
<dbReference type="OrthoDB" id="8188647at2759"/>
<gene>
    <name evidence="1" type="primary">Dgri\GH20897</name>
    <name evidence="1" type="ORF">Dgri_GH20897</name>
</gene>
<organism evidence="2">
    <name type="scientific">Drosophila grimshawi</name>
    <name type="common">Hawaiian fruit fly</name>
    <name type="synonym">Idiomyia grimshawi</name>
    <dbReference type="NCBI Taxonomy" id="7222"/>
    <lineage>
        <taxon>Eukaryota</taxon>
        <taxon>Metazoa</taxon>
        <taxon>Ecdysozoa</taxon>
        <taxon>Arthropoda</taxon>
        <taxon>Hexapoda</taxon>
        <taxon>Insecta</taxon>
        <taxon>Pterygota</taxon>
        <taxon>Neoptera</taxon>
        <taxon>Endopterygota</taxon>
        <taxon>Diptera</taxon>
        <taxon>Brachycera</taxon>
        <taxon>Muscomorpha</taxon>
        <taxon>Ephydroidea</taxon>
        <taxon>Drosophilidae</taxon>
        <taxon>Drosophila</taxon>
        <taxon>Hawaiian Drosophila</taxon>
    </lineage>
</organism>
<protein>
    <submittedName>
        <fullName evidence="1">GH20897</fullName>
    </submittedName>
</protein>
<dbReference type="OMA" id="YINDAFI"/>